<sequence length="85" mass="9597">VAKARERCETRFKTRAQEAILEASGWTWDDEMNLLRGDVTSVGGQCRKEKTKKMLDLIEVSSLNAQIANAVLKCFYLAQLQGTDF</sequence>
<dbReference type="EMBL" id="KV417591">
    <property type="protein sequence ID" value="KZP16653.1"/>
    <property type="molecule type" value="Genomic_DNA"/>
</dbReference>
<proteinExistence type="predicted"/>
<feature type="non-terminal residue" evidence="1">
    <location>
        <position position="85"/>
    </location>
</feature>
<gene>
    <name evidence="1" type="ORF">FIBSPDRAFT_865798</name>
</gene>
<dbReference type="AlphaFoldDB" id="A0A166FCC5"/>
<evidence type="ECO:0000313" key="1">
    <source>
        <dbReference type="EMBL" id="KZP16653.1"/>
    </source>
</evidence>
<accession>A0A166FCC5</accession>
<dbReference type="Proteomes" id="UP000076532">
    <property type="component" value="Unassembled WGS sequence"/>
</dbReference>
<protein>
    <recommendedName>
        <fullName evidence="3">Myb/SANT-like domain-containing protein</fullName>
    </recommendedName>
</protein>
<keyword evidence="2" id="KW-1185">Reference proteome</keyword>
<name>A0A166FCC5_9AGAM</name>
<evidence type="ECO:0000313" key="2">
    <source>
        <dbReference type="Proteomes" id="UP000076532"/>
    </source>
</evidence>
<organism evidence="1 2">
    <name type="scientific">Athelia psychrophila</name>
    <dbReference type="NCBI Taxonomy" id="1759441"/>
    <lineage>
        <taxon>Eukaryota</taxon>
        <taxon>Fungi</taxon>
        <taxon>Dikarya</taxon>
        <taxon>Basidiomycota</taxon>
        <taxon>Agaricomycotina</taxon>
        <taxon>Agaricomycetes</taxon>
        <taxon>Agaricomycetidae</taxon>
        <taxon>Atheliales</taxon>
        <taxon>Atheliaceae</taxon>
        <taxon>Athelia</taxon>
    </lineage>
</organism>
<dbReference type="STRING" id="436010.A0A166FCC5"/>
<dbReference type="OrthoDB" id="1597724at2759"/>
<feature type="non-terminal residue" evidence="1">
    <location>
        <position position="1"/>
    </location>
</feature>
<evidence type="ECO:0008006" key="3">
    <source>
        <dbReference type="Google" id="ProtNLM"/>
    </source>
</evidence>
<reference evidence="1 2" key="1">
    <citation type="journal article" date="2016" name="Mol. Biol. Evol.">
        <title>Comparative Genomics of Early-Diverging Mushroom-Forming Fungi Provides Insights into the Origins of Lignocellulose Decay Capabilities.</title>
        <authorList>
            <person name="Nagy L.G."/>
            <person name="Riley R."/>
            <person name="Tritt A."/>
            <person name="Adam C."/>
            <person name="Daum C."/>
            <person name="Floudas D."/>
            <person name="Sun H."/>
            <person name="Yadav J.S."/>
            <person name="Pangilinan J."/>
            <person name="Larsson K.H."/>
            <person name="Matsuura K."/>
            <person name="Barry K."/>
            <person name="Labutti K."/>
            <person name="Kuo R."/>
            <person name="Ohm R.A."/>
            <person name="Bhattacharya S.S."/>
            <person name="Shirouzu T."/>
            <person name="Yoshinaga Y."/>
            <person name="Martin F.M."/>
            <person name="Grigoriev I.V."/>
            <person name="Hibbett D.S."/>
        </authorList>
    </citation>
    <scope>NUCLEOTIDE SEQUENCE [LARGE SCALE GENOMIC DNA]</scope>
    <source>
        <strain evidence="1 2">CBS 109695</strain>
    </source>
</reference>